<dbReference type="STRING" id="445932.Emin_1080"/>
<dbReference type="HOGENOM" id="CLU_2045992_0_0_0"/>
<name>B2KDN6_ELUMP</name>
<proteinExistence type="predicted"/>
<dbReference type="KEGG" id="emi:Emin_1080"/>
<reference evidence="1 2" key="1">
    <citation type="journal article" date="2009" name="Appl. Environ. Microbiol.">
        <title>Genomic analysis of 'Elusimicrobium minutum,' the first cultivated representative of the phylum 'Elusimicrobia' (formerly termite group 1).</title>
        <authorList>
            <person name="Herlemann D.P.R."/>
            <person name="Geissinger O."/>
            <person name="Ikeda-Ohtsubo W."/>
            <person name="Kunin V."/>
            <person name="Sun H."/>
            <person name="Lapidus A."/>
            <person name="Hugenholtz P."/>
            <person name="Brune A."/>
        </authorList>
    </citation>
    <scope>NUCLEOTIDE SEQUENCE [LARGE SCALE GENOMIC DNA]</scope>
    <source>
        <strain evidence="1 2">Pei191</strain>
    </source>
</reference>
<dbReference type="EMBL" id="CP001055">
    <property type="protein sequence ID" value="ACC98632.1"/>
    <property type="molecule type" value="Genomic_DNA"/>
</dbReference>
<gene>
    <name evidence="1" type="ordered locus">Emin_1080</name>
</gene>
<sequence>MHIFIDRKKIKINILGQDIEIKPFTLKQTICLGSLIGGVFNEVSKDKNGNFILKIIKASSEKDAGRIINILSNFALDENCPIAESITMQELSLLIKTITEVNNFEEICANFKSAFEKLKI</sequence>
<evidence type="ECO:0000313" key="1">
    <source>
        <dbReference type="EMBL" id="ACC98632.1"/>
    </source>
</evidence>
<protein>
    <submittedName>
        <fullName evidence="1">Uncharacterized protein</fullName>
    </submittedName>
</protein>
<keyword evidence="2" id="KW-1185">Reference proteome</keyword>
<evidence type="ECO:0000313" key="2">
    <source>
        <dbReference type="Proteomes" id="UP000001029"/>
    </source>
</evidence>
<dbReference type="RefSeq" id="WP_012415247.1">
    <property type="nucleotide sequence ID" value="NC_010644.1"/>
</dbReference>
<dbReference type="AlphaFoldDB" id="B2KDN6"/>
<accession>B2KDN6</accession>
<organism evidence="1 2">
    <name type="scientific">Elusimicrobium minutum (strain Pei191)</name>
    <dbReference type="NCBI Taxonomy" id="445932"/>
    <lineage>
        <taxon>Bacteria</taxon>
        <taxon>Pseudomonadati</taxon>
        <taxon>Elusimicrobiota</taxon>
        <taxon>Elusimicrobia</taxon>
        <taxon>Elusimicrobiales</taxon>
        <taxon>Elusimicrobiaceae</taxon>
        <taxon>Elusimicrobium</taxon>
    </lineage>
</organism>
<dbReference type="Proteomes" id="UP000001029">
    <property type="component" value="Chromosome"/>
</dbReference>